<dbReference type="GO" id="GO:0005524">
    <property type="term" value="F:ATP binding"/>
    <property type="evidence" value="ECO:0007669"/>
    <property type="project" value="UniProtKB-KW"/>
</dbReference>
<evidence type="ECO:0000256" key="14">
    <source>
        <dbReference type="ARBA" id="ARBA00023128"/>
    </source>
</evidence>
<keyword evidence="6" id="KW-0963">Cytoplasm</keyword>
<keyword evidence="8 17" id="KW-0436">Ligase</keyword>
<evidence type="ECO:0000256" key="5">
    <source>
        <dbReference type="ARBA" id="ARBA00008276"/>
    </source>
</evidence>
<reference evidence="20" key="1">
    <citation type="submission" date="2022-12" db="EMBL/GenBank/DDBJ databases">
        <authorList>
            <person name="Petersen C."/>
        </authorList>
    </citation>
    <scope>NUCLEOTIDE SEQUENCE</scope>
    <source>
        <strain evidence="20">IBT 3081</strain>
    </source>
</reference>
<dbReference type="InterPro" id="IPR018109">
    <property type="entry name" value="Folylpolyglutamate_synth_CS"/>
</dbReference>
<evidence type="ECO:0000256" key="9">
    <source>
        <dbReference type="ARBA" id="ARBA00022723"/>
    </source>
</evidence>
<feature type="binding site" evidence="19">
    <location>
        <position position="175"/>
    </location>
    <ligand>
        <name>Mg(2+)</name>
        <dbReference type="ChEBI" id="CHEBI:18420"/>
        <label>1</label>
    </ligand>
</feature>
<evidence type="ECO:0000256" key="19">
    <source>
        <dbReference type="PIRSR" id="PIRSR038895-2"/>
    </source>
</evidence>
<evidence type="ECO:0000256" key="17">
    <source>
        <dbReference type="PIRNR" id="PIRNR038895"/>
    </source>
</evidence>
<dbReference type="PIRSF" id="PIRSF038895">
    <property type="entry name" value="FPGS"/>
    <property type="match status" value="1"/>
</dbReference>
<dbReference type="PROSITE" id="PS01011">
    <property type="entry name" value="FOLYLPOLYGLU_SYNT_1"/>
    <property type="match status" value="1"/>
</dbReference>
<comment type="pathway">
    <text evidence="4 17">Cofactor biosynthesis; tetrahydrofolylpolyglutamate biosynthesis.</text>
</comment>
<proteinExistence type="inferred from homology"/>
<comment type="similarity">
    <text evidence="5 17">Belongs to the folylpolyglutamate synthase family.</text>
</comment>
<comment type="catalytic activity">
    <reaction evidence="16 17">
        <text>(6S)-5,6,7,8-tetrahydrofolyl-(gamma-L-Glu)(n) + L-glutamate + ATP = (6S)-5,6,7,8-tetrahydrofolyl-(gamma-L-Glu)(n+1) + ADP + phosphate + H(+)</text>
        <dbReference type="Rhea" id="RHEA:10580"/>
        <dbReference type="Rhea" id="RHEA-COMP:14738"/>
        <dbReference type="Rhea" id="RHEA-COMP:14740"/>
        <dbReference type="ChEBI" id="CHEBI:15378"/>
        <dbReference type="ChEBI" id="CHEBI:29985"/>
        <dbReference type="ChEBI" id="CHEBI:30616"/>
        <dbReference type="ChEBI" id="CHEBI:43474"/>
        <dbReference type="ChEBI" id="CHEBI:141005"/>
        <dbReference type="ChEBI" id="CHEBI:456216"/>
        <dbReference type="EC" id="6.3.2.17"/>
    </reaction>
</comment>
<dbReference type="SUPFAM" id="SSF53623">
    <property type="entry name" value="MurD-like peptide ligases, catalytic domain"/>
    <property type="match status" value="1"/>
</dbReference>
<evidence type="ECO:0000256" key="4">
    <source>
        <dbReference type="ARBA" id="ARBA00005150"/>
    </source>
</evidence>
<evidence type="ECO:0000256" key="15">
    <source>
        <dbReference type="ARBA" id="ARBA00023136"/>
    </source>
</evidence>
<dbReference type="Gene3D" id="3.40.1190.10">
    <property type="entry name" value="Mur-like, catalytic domain"/>
    <property type="match status" value="1"/>
</dbReference>
<evidence type="ECO:0000256" key="7">
    <source>
        <dbReference type="ARBA" id="ARBA00022563"/>
    </source>
</evidence>
<feature type="binding site" evidence="18">
    <location>
        <position position="332"/>
    </location>
    <ligand>
        <name>ATP</name>
        <dbReference type="ChEBI" id="CHEBI:30616"/>
    </ligand>
</feature>
<evidence type="ECO:0000256" key="2">
    <source>
        <dbReference type="ARBA" id="ARBA00004305"/>
    </source>
</evidence>
<evidence type="ECO:0000256" key="8">
    <source>
        <dbReference type="ARBA" id="ARBA00022598"/>
    </source>
</evidence>
<dbReference type="GO" id="GO:0004326">
    <property type="term" value="F:tetrahydrofolylpolyglutamate synthase activity"/>
    <property type="evidence" value="ECO:0007669"/>
    <property type="project" value="UniProtKB-EC"/>
</dbReference>
<dbReference type="AlphaFoldDB" id="A0A9W9SPI5"/>
<dbReference type="InterPro" id="IPR001645">
    <property type="entry name" value="Folylpolyglutamate_synth"/>
</dbReference>
<dbReference type="PANTHER" id="PTHR11136:SF5">
    <property type="entry name" value="FOLYLPOLYGLUTAMATE SYNTHASE, MITOCHONDRIAL"/>
    <property type="match status" value="1"/>
</dbReference>
<evidence type="ECO:0000256" key="13">
    <source>
        <dbReference type="ARBA" id="ARBA00022842"/>
    </source>
</evidence>
<dbReference type="PANTHER" id="PTHR11136">
    <property type="entry name" value="FOLYLPOLYGLUTAMATE SYNTHASE-RELATED"/>
    <property type="match status" value="1"/>
</dbReference>
<comment type="function">
    <text evidence="17">Catalyzes conversion of folates to polyglutamate derivatives allowing concentration of folate compounds in the cell and the intracellular retention of these cofactors, which are important substrates for most of the folate-dependent enzymes that are involved in one-carbon transfer reactions involved in purine, pyrimidine and amino acid synthesis.</text>
</comment>
<comment type="cofactor">
    <cofactor evidence="17">
        <name>a monovalent cation</name>
        <dbReference type="ChEBI" id="CHEBI:60242"/>
    </cofactor>
    <text evidence="17">A monovalent cation.</text>
</comment>
<dbReference type="GeneID" id="81457045"/>
<evidence type="ECO:0000256" key="18">
    <source>
        <dbReference type="PIRSR" id="PIRSR038895-1"/>
    </source>
</evidence>
<dbReference type="InterPro" id="IPR036565">
    <property type="entry name" value="Mur-like_cat_sf"/>
</dbReference>
<sequence length="500" mass="55630">MSDKLERPTYHDAVGKLNSTQSGFKVLEERRRLGEKLDSTAVEQMRKWIARIGYDINDLNRLNVVHVAGTKGKGTTCAFVNSILQSYQQSVGVPHKIGLYTSPHLGVVRERIRINSFPISEEQFTKYFFEVWNALESSAAREGIDPVYKPTYFRFLTLMAFHVFMREGVDAAVFEVGIGGELDSTNIIAQPSVTGITTLGIDHVAALGNTIGKIAWHKAGIFKTGSPAFTVPQVPGAMEVLHQRAKEKNINLVTIAVHPALFDVDLKPAEDFQRTNASLAISLSLSLLGKLGVQVDLGLEKLPEEFIQGLENTVWRGRCETITTGKQIWHIDGAHTEESLKLAASWFGRVSKSQSVQPRDTPRVLIFNQQSTRNAEMLLRALHSEIYNNCNLNFQHALFCTNVTYKGNAYKIDCTNRNVDPKELESLSLQRRMAELWYQFDPMTETAALASIEQAIEYAKKIVCDVDKTMILVTGSLHLVGGALSVLEGESFALQKATTQ</sequence>
<keyword evidence="10 18" id="KW-0547">Nucleotide-binding</keyword>
<name>A0A9W9SPI5_9EURO</name>
<dbReference type="InterPro" id="IPR036615">
    <property type="entry name" value="Mur_ligase_C_dom_sf"/>
</dbReference>
<dbReference type="FunFam" id="3.40.1190.10:FF:000009">
    <property type="entry name" value="Folylpolyglutamate synthase"/>
    <property type="match status" value="1"/>
</dbReference>
<dbReference type="OrthoDB" id="5212574at2759"/>
<dbReference type="EMBL" id="JAPZBT010000001">
    <property type="protein sequence ID" value="KAJ5382221.1"/>
    <property type="molecule type" value="Genomic_DNA"/>
</dbReference>
<evidence type="ECO:0000256" key="16">
    <source>
        <dbReference type="ARBA" id="ARBA00047493"/>
    </source>
</evidence>
<dbReference type="SUPFAM" id="SSF53244">
    <property type="entry name" value="MurD-like peptide ligases, peptide-binding domain"/>
    <property type="match status" value="1"/>
</dbReference>
<evidence type="ECO:0000256" key="12">
    <source>
        <dbReference type="ARBA" id="ARBA00022840"/>
    </source>
</evidence>
<keyword evidence="9 19" id="KW-0479">Metal-binding</keyword>
<evidence type="ECO:0000256" key="3">
    <source>
        <dbReference type="ARBA" id="ARBA00004496"/>
    </source>
</evidence>
<feature type="binding site" evidence="19">
    <location>
        <position position="102"/>
    </location>
    <ligand>
        <name>Mg(2+)</name>
        <dbReference type="ChEBI" id="CHEBI:18420"/>
        <label>1</label>
    </ligand>
</feature>
<dbReference type="Proteomes" id="UP001147752">
    <property type="component" value="Unassembled WGS sequence"/>
</dbReference>
<gene>
    <name evidence="20" type="ORF">N7517_000132</name>
</gene>
<keyword evidence="11" id="KW-0999">Mitochondrion inner membrane</keyword>
<accession>A0A9W9SPI5</accession>
<organism evidence="20 21">
    <name type="scientific">Penicillium concentricum</name>
    <dbReference type="NCBI Taxonomy" id="293559"/>
    <lineage>
        <taxon>Eukaryota</taxon>
        <taxon>Fungi</taxon>
        <taxon>Dikarya</taxon>
        <taxon>Ascomycota</taxon>
        <taxon>Pezizomycotina</taxon>
        <taxon>Eurotiomycetes</taxon>
        <taxon>Eurotiomycetidae</taxon>
        <taxon>Eurotiales</taxon>
        <taxon>Aspergillaceae</taxon>
        <taxon>Penicillium</taxon>
    </lineage>
</organism>
<dbReference type="GO" id="GO:0005743">
    <property type="term" value="C:mitochondrial inner membrane"/>
    <property type="evidence" value="ECO:0007669"/>
    <property type="project" value="UniProtKB-SubCell"/>
</dbReference>
<keyword evidence="21" id="KW-1185">Reference proteome</keyword>
<feature type="binding site" evidence="18">
    <location>
        <position position="318"/>
    </location>
    <ligand>
        <name>ATP</name>
        <dbReference type="ChEBI" id="CHEBI:30616"/>
    </ligand>
</feature>
<dbReference type="Gene3D" id="3.90.190.20">
    <property type="entry name" value="Mur ligase, C-terminal domain"/>
    <property type="match status" value="1"/>
</dbReference>
<evidence type="ECO:0000256" key="10">
    <source>
        <dbReference type="ARBA" id="ARBA00022741"/>
    </source>
</evidence>
<dbReference type="GO" id="GO:0006730">
    <property type="term" value="P:one-carbon metabolic process"/>
    <property type="evidence" value="ECO:0007669"/>
    <property type="project" value="UniProtKB-KW"/>
</dbReference>
<dbReference type="GO" id="GO:0046872">
    <property type="term" value="F:metal ion binding"/>
    <property type="evidence" value="ECO:0007669"/>
    <property type="project" value="UniProtKB-KW"/>
</dbReference>
<dbReference type="RefSeq" id="XP_056581997.1">
    <property type="nucleotide sequence ID" value="XM_056717862.1"/>
</dbReference>
<evidence type="ECO:0000256" key="6">
    <source>
        <dbReference type="ARBA" id="ARBA00022490"/>
    </source>
</evidence>
<dbReference type="GO" id="GO:0005829">
    <property type="term" value="C:cytosol"/>
    <property type="evidence" value="ECO:0007669"/>
    <property type="project" value="TreeGrafter"/>
</dbReference>
<protein>
    <recommendedName>
        <fullName evidence="17">Folylpolyglutamate synthase</fullName>
        <ecNumber evidence="17">6.3.2.17</ecNumber>
    </recommendedName>
    <alternativeName>
        <fullName evidence="17">Folylpoly-gamma-glutamate synthetase</fullName>
    </alternativeName>
    <alternativeName>
        <fullName evidence="17">Tetrahydrofolylpolyglutamate synthase</fullName>
    </alternativeName>
</protein>
<dbReference type="PROSITE" id="PS01012">
    <property type="entry name" value="FOLYLPOLYGLU_SYNT_2"/>
    <property type="match status" value="1"/>
</dbReference>
<comment type="caution">
    <text evidence="20">The sequence shown here is derived from an EMBL/GenBank/DDBJ whole genome shotgun (WGS) entry which is preliminary data.</text>
</comment>
<dbReference type="EC" id="6.3.2.17" evidence="17"/>
<dbReference type="NCBIfam" id="TIGR01499">
    <property type="entry name" value="folC"/>
    <property type="match status" value="1"/>
</dbReference>
<evidence type="ECO:0000313" key="21">
    <source>
        <dbReference type="Proteomes" id="UP001147752"/>
    </source>
</evidence>
<keyword evidence="7 17" id="KW-0554">One-carbon metabolism</keyword>
<evidence type="ECO:0000256" key="1">
    <source>
        <dbReference type="ARBA" id="ARBA00004273"/>
    </source>
</evidence>
<keyword evidence="12 18" id="KW-0067">ATP-binding</keyword>
<keyword evidence="14" id="KW-0496">Mitochondrion</keyword>
<dbReference type="GO" id="GO:0005759">
    <property type="term" value="C:mitochondrial matrix"/>
    <property type="evidence" value="ECO:0007669"/>
    <property type="project" value="UniProtKB-SubCell"/>
</dbReference>
<keyword evidence="15" id="KW-0472">Membrane</keyword>
<feature type="binding site" evidence="19">
    <location>
        <position position="203"/>
    </location>
    <ligand>
        <name>Mg(2+)</name>
        <dbReference type="ChEBI" id="CHEBI:18420"/>
        <label>1</label>
    </ligand>
</feature>
<dbReference type="InterPro" id="IPR023600">
    <property type="entry name" value="Folylpolyglutamate_synth_euk"/>
</dbReference>
<keyword evidence="13 19" id="KW-0460">Magnesium</keyword>
<comment type="subcellular location">
    <subcellularLocation>
        <location evidence="3">Cytoplasm</location>
    </subcellularLocation>
    <subcellularLocation>
        <location evidence="1">Mitochondrion inner membrane</location>
    </subcellularLocation>
    <subcellularLocation>
        <location evidence="2">Mitochondrion matrix</location>
    </subcellularLocation>
</comment>
<reference evidence="20" key="2">
    <citation type="journal article" date="2023" name="IMA Fungus">
        <title>Comparative genomic study of the Penicillium genus elucidates a diverse pangenome and 15 lateral gene transfer events.</title>
        <authorList>
            <person name="Petersen C."/>
            <person name="Sorensen T."/>
            <person name="Nielsen M.R."/>
            <person name="Sondergaard T.E."/>
            <person name="Sorensen J.L."/>
            <person name="Fitzpatrick D.A."/>
            <person name="Frisvad J.C."/>
            <person name="Nielsen K.L."/>
        </authorList>
    </citation>
    <scope>NUCLEOTIDE SEQUENCE</scope>
    <source>
        <strain evidence="20">IBT 3081</strain>
    </source>
</reference>
<evidence type="ECO:0000313" key="20">
    <source>
        <dbReference type="EMBL" id="KAJ5382221.1"/>
    </source>
</evidence>
<evidence type="ECO:0000256" key="11">
    <source>
        <dbReference type="ARBA" id="ARBA00022792"/>
    </source>
</evidence>